<dbReference type="Proteomes" id="UP000217676">
    <property type="component" value="Chromosome"/>
</dbReference>
<dbReference type="RefSeq" id="WP_359872617.1">
    <property type="nucleotide sequence ID" value="NZ_JBEYHT010000003.1"/>
</dbReference>
<sequence>MPVRSGWLLPTGQTRQHTRITDIGATTPVNPLGVRSGILPGSYDGKYRVSGLSVAAAGPMTAIVSHGRAVIQGTTTEGAYPVALDEDLTLTFADGDALNARVDLVVLRVYDNDTDTPGRYEAGIEIVKGAPAAAPVAPAAPARSLALVAVKVKAGASAGTGGIDWTATGTLTDLRATTVASGGILPVYNNGGVPGAYPGQYQDNDNAHSLQRWDGAAWIPYPKEIGGIAPSGTVTAGSYPGQYRDYNGGQLQRWNGTAWAAYQPPVENETTTSGATALTGWTLNYFTARRTKSGLCSMSVSVTRNGAKIPIDTTGHLPDESLLTLPAGWRPAIDMEAVASDGYGSGAALVHTNGQIELRTWSTGGSLEANRNIRVSATYVL</sequence>
<accession>A0A160P492</accession>
<dbReference type="AlphaFoldDB" id="A0A160P492"/>
<dbReference type="EMBL" id="AP017424">
    <property type="protein sequence ID" value="BAU85413.1"/>
    <property type="molecule type" value="Genomic_DNA"/>
</dbReference>
<proteinExistence type="predicted"/>
<evidence type="ECO:0000313" key="1">
    <source>
        <dbReference type="EMBL" id="BAU85413.1"/>
    </source>
</evidence>
<protein>
    <submittedName>
        <fullName evidence="1">Uncharacterized protein</fullName>
    </submittedName>
</protein>
<keyword evidence="2" id="KW-1185">Reference proteome</keyword>
<name>A0A160P492_STRLU</name>
<dbReference type="KEGG" id="slau:SLA_4529"/>
<reference evidence="1 2" key="1">
    <citation type="journal article" date="2016" name="Genome Announc.">
        <title>Complete Genome Sequence of Thiostrepton-Producing Streptomyces laurentii ATCC 31255.</title>
        <authorList>
            <person name="Doi K."/>
            <person name="Fujino Y."/>
            <person name="Nagayoshi Y."/>
            <person name="Ohshima T."/>
            <person name="Ogata S."/>
        </authorList>
    </citation>
    <scope>NUCLEOTIDE SEQUENCE [LARGE SCALE GENOMIC DNA]</scope>
    <source>
        <strain evidence="1 2">ATCC 31255</strain>
    </source>
</reference>
<gene>
    <name evidence="1" type="ORF">SLA_4529</name>
</gene>
<organism evidence="1 2">
    <name type="scientific">Streptomyces laurentii</name>
    <dbReference type="NCBI Taxonomy" id="39478"/>
    <lineage>
        <taxon>Bacteria</taxon>
        <taxon>Bacillati</taxon>
        <taxon>Actinomycetota</taxon>
        <taxon>Actinomycetes</taxon>
        <taxon>Kitasatosporales</taxon>
        <taxon>Streptomycetaceae</taxon>
        <taxon>Streptomyces</taxon>
    </lineage>
</organism>
<evidence type="ECO:0000313" key="2">
    <source>
        <dbReference type="Proteomes" id="UP000217676"/>
    </source>
</evidence>